<accession>A0A4R6QDH2</accession>
<comment type="caution">
    <text evidence="1">The sequence shown here is derived from an EMBL/GenBank/DDBJ whole genome shotgun (WGS) entry which is preliminary data.</text>
</comment>
<name>A0A4R6QDH2_9FLAO</name>
<dbReference type="EMBL" id="SNXR01000012">
    <property type="protein sequence ID" value="TDP59923.1"/>
    <property type="molecule type" value="Genomic_DNA"/>
</dbReference>
<organism evidence="1 2">
    <name type="scientific">Flavobacterium dankookense</name>
    <dbReference type="NCBI Taxonomy" id="706186"/>
    <lineage>
        <taxon>Bacteria</taxon>
        <taxon>Pseudomonadati</taxon>
        <taxon>Bacteroidota</taxon>
        <taxon>Flavobacteriia</taxon>
        <taxon>Flavobacteriales</taxon>
        <taxon>Flavobacteriaceae</taxon>
        <taxon>Flavobacterium</taxon>
    </lineage>
</organism>
<proteinExistence type="predicted"/>
<evidence type="ECO:0000313" key="2">
    <source>
        <dbReference type="Proteomes" id="UP000295260"/>
    </source>
</evidence>
<dbReference type="Proteomes" id="UP000295260">
    <property type="component" value="Unassembled WGS sequence"/>
</dbReference>
<evidence type="ECO:0000313" key="1">
    <source>
        <dbReference type="EMBL" id="TDP59923.1"/>
    </source>
</evidence>
<protein>
    <recommendedName>
        <fullName evidence="3">HNH endonuclease</fullName>
    </recommendedName>
</protein>
<dbReference type="OrthoDB" id="6402279at2"/>
<dbReference type="AlphaFoldDB" id="A0A4R6QDH2"/>
<dbReference type="RefSeq" id="WP_133532232.1">
    <property type="nucleotide sequence ID" value="NZ_SNXR01000012.1"/>
</dbReference>
<gene>
    <name evidence="1" type="ORF">BC748_0892</name>
</gene>
<reference evidence="1 2" key="1">
    <citation type="submission" date="2019-03" db="EMBL/GenBank/DDBJ databases">
        <title>Genomic Encyclopedia of Archaeal and Bacterial Type Strains, Phase II (KMG-II): from individual species to whole genera.</title>
        <authorList>
            <person name="Goeker M."/>
        </authorList>
    </citation>
    <scope>NUCLEOTIDE SEQUENCE [LARGE SCALE GENOMIC DNA]</scope>
    <source>
        <strain evidence="1 2">DSM 25687</strain>
    </source>
</reference>
<keyword evidence="2" id="KW-1185">Reference proteome</keyword>
<sequence length="261" mass="30769">MEIDIKLRNLRVKLRQNSKEIMDDVLERHVPRISSKDKSKKEICVFCANKDNLTKEHVLPKWTFENCTKKSFVTDINGSEQTYNKTTIPVCANCNNNLLGSIESYIISIFNNTDLSTSFFNDEQLQNIIRWLEIIEYKFQLLEIRRKFIKSNSSQYIEYLRDIPVSIMRANIDYSPSKAVTQIRTAQKKVTEKSKVSNQNSLVIFKTKNESFYFFHHLNDFIFLELPKFGIALFYFYSRKFENVEVAKDEAMKIITEVYNS</sequence>
<evidence type="ECO:0008006" key="3">
    <source>
        <dbReference type="Google" id="ProtNLM"/>
    </source>
</evidence>